<organism evidence="2 3">
    <name type="scientific">Paracoccus sulfuroxidans</name>
    <dbReference type="NCBI Taxonomy" id="384678"/>
    <lineage>
        <taxon>Bacteria</taxon>
        <taxon>Pseudomonadati</taxon>
        <taxon>Pseudomonadota</taxon>
        <taxon>Alphaproteobacteria</taxon>
        <taxon>Rhodobacterales</taxon>
        <taxon>Paracoccaceae</taxon>
        <taxon>Paracoccus</taxon>
    </lineage>
</organism>
<gene>
    <name evidence="2" type="ORF">IQ24_02233</name>
</gene>
<name>A0A562NQ73_9RHOB</name>
<keyword evidence="3" id="KW-1185">Reference proteome</keyword>
<keyword evidence="1" id="KW-1133">Transmembrane helix</keyword>
<dbReference type="AlphaFoldDB" id="A0A562NQ73"/>
<accession>A0A562NQ73</accession>
<dbReference type="OrthoDB" id="9794709at2"/>
<dbReference type="InterPro" id="IPR007136">
    <property type="entry name" value="DUF347"/>
</dbReference>
<sequence>MTYSITPAARERGALYNKVPEVTASFWAIKIMATTVGETGADYLIFKLGLGLPLTSILMAAVLAVVLFMQMRTDRYTPWIYWLAVTMISIVGTLITDSLTDTYNVPLQLSTVLFVGALIATFIIWYLRERTLSIHSIDTPVREAYYWLAVLCTFALGTAAGDLLAEQLGLGYLTSAFLFGGAILLVVALWKSNIIGAVTAFWLAYILTRPLGASLGDLLSQPVANGGLGLGTTDTSLVFLAVILGLVVYLAVSRQAAVELTDR</sequence>
<comment type="caution">
    <text evidence="2">The sequence shown here is derived from an EMBL/GenBank/DDBJ whole genome shotgun (WGS) entry which is preliminary data.</text>
</comment>
<keyword evidence="1" id="KW-0812">Transmembrane</keyword>
<dbReference type="Pfam" id="PF03988">
    <property type="entry name" value="DUF347"/>
    <property type="match status" value="4"/>
</dbReference>
<feature type="transmembrane region" description="Helical" evidence="1">
    <location>
        <begin position="235"/>
        <end position="252"/>
    </location>
</feature>
<dbReference type="EMBL" id="VLKU01000006">
    <property type="protein sequence ID" value="TWI33866.1"/>
    <property type="molecule type" value="Genomic_DNA"/>
</dbReference>
<proteinExistence type="predicted"/>
<dbReference type="Proteomes" id="UP000316225">
    <property type="component" value="Unassembled WGS sequence"/>
</dbReference>
<evidence type="ECO:0000313" key="3">
    <source>
        <dbReference type="Proteomes" id="UP000316225"/>
    </source>
</evidence>
<feature type="transmembrane region" description="Helical" evidence="1">
    <location>
        <begin position="170"/>
        <end position="190"/>
    </location>
</feature>
<feature type="transmembrane region" description="Helical" evidence="1">
    <location>
        <begin position="105"/>
        <end position="125"/>
    </location>
</feature>
<protein>
    <submittedName>
        <fullName evidence="2">Putative membrane-anchored protein</fullName>
    </submittedName>
</protein>
<feature type="transmembrane region" description="Helical" evidence="1">
    <location>
        <begin position="197"/>
        <end position="215"/>
    </location>
</feature>
<evidence type="ECO:0000256" key="1">
    <source>
        <dbReference type="SAM" id="Phobius"/>
    </source>
</evidence>
<dbReference type="RefSeq" id="WP_145398035.1">
    <property type="nucleotide sequence ID" value="NZ_VLKU01000006.1"/>
</dbReference>
<evidence type="ECO:0000313" key="2">
    <source>
        <dbReference type="EMBL" id="TWI33866.1"/>
    </source>
</evidence>
<feature type="transmembrane region" description="Helical" evidence="1">
    <location>
        <begin position="44"/>
        <end position="68"/>
    </location>
</feature>
<reference evidence="2 3" key="1">
    <citation type="journal article" date="2015" name="Stand. Genomic Sci.">
        <title>Genomic Encyclopedia of Bacterial and Archaeal Type Strains, Phase III: the genomes of soil and plant-associated and newly described type strains.</title>
        <authorList>
            <person name="Whitman W.B."/>
            <person name="Woyke T."/>
            <person name="Klenk H.P."/>
            <person name="Zhou Y."/>
            <person name="Lilburn T.G."/>
            <person name="Beck B.J."/>
            <person name="De Vos P."/>
            <person name="Vandamme P."/>
            <person name="Eisen J.A."/>
            <person name="Garrity G."/>
            <person name="Hugenholtz P."/>
            <person name="Kyrpides N.C."/>
        </authorList>
    </citation>
    <scope>NUCLEOTIDE SEQUENCE [LARGE SCALE GENOMIC DNA]</scope>
    <source>
        <strain evidence="2 3">CGMCC 1.5364</strain>
    </source>
</reference>
<feature type="transmembrane region" description="Helical" evidence="1">
    <location>
        <begin position="80"/>
        <end position="99"/>
    </location>
</feature>
<keyword evidence="1" id="KW-0472">Membrane</keyword>
<feature type="transmembrane region" description="Helical" evidence="1">
    <location>
        <begin position="145"/>
        <end position="164"/>
    </location>
</feature>